<organism evidence="5 6">
    <name type="scientific">Siminovitchia thermophila</name>
    <dbReference type="NCBI Taxonomy" id="1245522"/>
    <lineage>
        <taxon>Bacteria</taxon>
        <taxon>Bacillati</taxon>
        <taxon>Bacillota</taxon>
        <taxon>Bacilli</taxon>
        <taxon>Bacillales</taxon>
        <taxon>Bacillaceae</taxon>
        <taxon>Siminovitchia</taxon>
    </lineage>
</organism>
<dbReference type="Proteomes" id="UP000823485">
    <property type="component" value="Unassembled WGS sequence"/>
</dbReference>
<dbReference type="InterPro" id="IPR045747">
    <property type="entry name" value="CRISPR-assoc_prot_Cas6_N_sf"/>
</dbReference>
<comment type="caution">
    <text evidence="5">The sequence shown here is derived from an EMBL/GenBank/DDBJ whole genome shotgun (WGS) entry which is preliminary data.</text>
</comment>
<evidence type="ECO:0000313" key="6">
    <source>
        <dbReference type="Proteomes" id="UP000823485"/>
    </source>
</evidence>
<evidence type="ECO:0000313" key="5">
    <source>
        <dbReference type="EMBL" id="MBM7715521.1"/>
    </source>
</evidence>
<gene>
    <name evidence="5" type="ORF">JOC94_002509</name>
</gene>
<dbReference type="NCBIfam" id="TIGR01877">
    <property type="entry name" value="cas_cas6"/>
    <property type="match status" value="1"/>
</dbReference>
<accession>A0ABS2R797</accession>
<comment type="similarity">
    <text evidence="1">Belongs to the CRISPR-associated protein Cas6/Cse3/CasE family.</text>
</comment>
<dbReference type="EMBL" id="JAFBFH010000015">
    <property type="protein sequence ID" value="MBM7715521.1"/>
    <property type="molecule type" value="Genomic_DNA"/>
</dbReference>
<keyword evidence="3" id="KW-0051">Antiviral defense</keyword>
<keyword evidence="5" id="KW-0378">Hydrolase</keyword>
<dbReference type="PANTHER" id="PTHR36984">
    <property type="entry name" value="CRISPR-ASSOCIATED ENDORIBONUCLEASE CAS6 1"/>
    <property type="match status" value="1"/>
</dbReference>
<feature type="domain" description="CRISPR associated protein Cas6 C-terminal" evidence="4">
    <location>
        <begin position="108"/>
        <end position="229"/>
    </location>
</feature>
<evidence type="ECO:0000256" key="3">
    <source>
        <dbReference type="ARBA" id="ARBA00023118"/>
    </source>
</evidence>
<dbReference type="Gene3D" id="3.30.70.1890">
    <property type="match status" value="1"/>
</dbReference>
<reference evidence="5 6" key="1">
    <citation type="submission" date="2021-01" db="EMBL/GenBank/DDBJ databases">
        <title>Genomic Encyclopedia of Type Strains, Phase IV (KMG-IV): sequencing the most valuable type-strain genomes for metagenomic binning, comparative biology and taxonomic classification.</title>
        <authorList>
            <person name="Goeker M."/>
        </authorList>
    </citation>
    <scope>NUCLEOTIDE SEQUENCE [LARGE SCALE GENOMIC DNA]</scope>
    <source>
        <strain evidence="5 6">DSM 105453</strain>
    </source>
</reference>
<keyword evidence="6" id="KW-1185">Reference proteome</keyword>
<dbReference type="Gene3D" id="3.30.70.1900">
    <property type="match status" value="1"/>
</dbReference>
<proteinExistence type="inferred from homology"/>
<keyword evidence="2" id="KW-0694">RNA-binding</keyword>
<name>A0ABS2R797_9BACI</name>
<dbReference type="Pfam" id="PF01881">
    <property type="entry name" value="Cas_Cas6_C"/>
    <property type="match status" value="1"/>
</dbReference>
<dbReference type="GO" id="GO:0016787">
    <property type="term" value="F:hydrolase activity"/>
    <property type="evidence" value="ECO:0007669"/>
    <property type="project" value="UniProtKB-KW"/>
</dbReference>
<dbReference type="CDD" id="cd21140">
    <property type="entry name" value="Cas6_I-like"/>
    <property type="match status" value="1"/>
</dbReference>
<dbReference type="PANTHER" id="PTHR36984:SF1">
    <property type="entry name" value="CRISPR-ASSOCIATED ENDORIBONUCLEASE CAS6 1"/>
    <property type="match status" value="1"/>
</dbReference>
<dbReference type="EC" id="3.1.-.-" evidence="5"/>
<evidence type="ECO:0000256" key="2">
    <source>
        <dbReference type="ARBA" id="ARBA00022884"/>
    </source>
</evidence>
<protein>
    <submittedName>
        <fullName evidence="5">CRISPR-associated endoribonuclease Cas6</fullName>
        <ecNumber evidence="5">3.1.-.-</ecNumber>
    </submittedName>
</protein>
<evidence type="ECO:0000259" key="4">
    <source>
        <dbReference type="Pfam" id="PF01881"/>
    </source>
</evidence>
<dbReference type="InterPro" id="IPR010156">
    <property type="entry name" value="CRISPR-assoc_prot_Cas6"/>
</dbReference>
<dbReference type="PIRSF" id="PIRSF005054">
    <property type="entry name" value="PF1131"/>
    <property type="match status" value="1"/>
</dbReference>
<dbReference type="RefSeq" id="WP_171974029.1">
    <property type="nucleotide sequence ID" value="NZ_JAFBFH010000015.1"/>
</dbReference>
<sequence length="233" mass="26986">MNYHHSLQALVYSIFPQQEASYLHDQGYHYNNRAYKLFCFSKIKAKKAIYDNSSKKITFHDRISISISSILPELIEKTTNQLLTTENLLLNGEKLKIDSIQFSQNSVTTNSLQVKANSPITVYSTYEKRDGSKITHYFSPHDQVFEHLIQENFARKYEAFTNESLEHEKELLSIRPVRVINRDKVVTKYKNIWITGWTGTYELKAKPEYLSFLLNAGLGSRNSSGFGFISPFH</sequence>
<dbReference type="InterPro" id="IPR049435">
    <property type="entry name" value="Cas_Cas6_C"/>
</dbReference>
<evidence type="ECO:0000256" key="1">
    <source>
        <dbReference type="ARBA" id="ARBA00005937"/>
    </source>
</evidence>